<keyword evidence="3" id="KW-1185">Reference proteome</keyword>
<accession>A0A183DYW3</accession>
<organism evidence="4">
    <name type="scientific">Gongylonema pulchrum</name>
    <dbReference type="NCBI Taxonomy" id="637853"/>
    <lineage>
        <taxon>Eukaryota</taxon>
        <taxon>Metazoa</taxon>
        <taxon>Ecdysozoa</taxon>
        <taxon>Nematoda</taxon>
        <taxon>Chromadorea</taxon>
        <taxon>Rhabditida</taxon>
        <taxon>Spirurina</taxon>
        <taxon>Spiruromorpha</taxon>
        <taxon>Spiruroidea</taxon>
        <taxon>Gongylonematidae</taxon>
        <taxon>Gongylonema</taxon>
    </lineage>
</organism>
<dbReference type="AlphaFoldDB" id="A0A183DYW3"/>
<dbReference type="EMBL" id="UYRT01080693">
    <property type="protein sequence ID" value="VDN23205.1"/>
    <property type="molecule type" value="Genomic_DNA"/>
</dbReference>
<dbReference type="GO" id="GO:0005576">
    <property type="term" value="C:extracellular region"/>
    <property type="evidence" value="ECO:0007669"/>
    <property type="project" value="InterPro"/>
</dbReference>
<dbReference type="CDD" id="cd05382">
    <property type="entry name" value="CAP_GAPR1-like"/>
    <property type="match status" value="1"/>
</dbReference>
<dbReference type="WBParaSite" id="GPUH_0001391901-mRNA-1">
    <property type="protein sequence ID" value="GPUH_0001391901-mRNA-1"/>
    <property type="gene ID" value="GPUH_0001391901"/>
</dbReference>
<evidence type="ECO:0000313" key="2">
    <source>
        <dbReference type="EMBL" id="VDN23205.1"/>
    </source>
</evidence>
<protein>
    <submittedName>
        <fullName evidence="4">SCP domain-containing protein</fullName>
    </submittedName>
</protein>
<evidence type="ECO:0000313" key="4">
    <source>
        <dbReference type="WBParaSite" id="GPUH_0001391901-mRNA-1"/>
    </source>
</evidence>
<dbReference type="Gene3D" id="3.40.33.10">
    <property type="entry name" value="CAP"/>
    <property type="match status" value="1"/>
</dbReference>
<dbReference type="InterPro" id="IPR001283">
    <property type="entry name" value="CRISP-related"/>
</dbReference>
<dbReference type="PRINTS" id="PR00837">
    <property type="entry name" value="V5TPXLIKE"/>
</dbReference>
<dbReference type="PROSITE" id="PS01009">
    <property type="entry name" value="CRISP_1"/>
    <property type="match status" value="1"/>
</dbReference>
<dbReference type="InterPro" id="IPR034113">
    <property type="entry name" value="SCP_GAPR1-like"/>
</dbReference>
<evidence type="ECO:0000259" key="1">
    <source>
        <dbReference type="SMART" id="SM00198"/>
    </source>
</evidence>
<proteinExistence type="predicted"/>
<dbReference type="Proteomes" id="UP000271098">
    <property type="component" value="Unassembled WGS sequence"/>
</dbReference>
<reference evidence="2 3" key="2">
    <citation type="submission" date="2018-11" db="EMBL/GenBank/DDBJ databases">
        <authorList>
            <consortium name="Pathogen Informatics"/>
        </authorList>
    </citation>
    <scope>NUCLEOTIDE SEQUENCE [LARGE SCALE GENOMIC DNA]</scope>
</reference>
<dbReference type="SMART" id="SM00198">
    <property type="entry name" value="SCP"/>
    <property type="match status" value="1"/>
</dbReference>
<name>A0A183DYW3_9BILA</name>
<dbReference type="OrthoDB" id="337038at2759"/>
<feature type="domain" description="SCP" evidence="1">
    <location>
        <begin position="5"/>
        <end position="158"/>
    </location>
</feature>
<dbReference type="Pfam" id="PF00188">
    <property type="entry name" value="CAP"/>
    <property type="match status" value="1"/>
</dbReference>
<gene>
    <name evidence="2" type="ORF">GPUH_LOCUS13904</name>
</gene>
<sequence length="171" mass="19861">MYYRLFSQQLVTKHNFYRNKHGVAPLKPSSELEKSAQIWAQQLANEAICLEHDPSKRFGENLFYYATDLLPDEKTMAHMTVQSFYLEARGYNYKTHHHLDYHKAGHFTQLVWKSTTHLGIGVTMRSFDGHRTNSCHPNFPSTMIYVVVKYDPPGNILSLEHYSANVLPPMQ</sequence>
<dbReference type="SUPFAM" id="SSF55797">
    <property type="entry name" value="PR-1-like"/>
    <property type="match status" value="1"/>
</dbReference>
<reference evidence="4" key="1">
    <citation type="submission" date="2016-06" db="UniProtKB">
        <authorList>
            <consortium name="WormBaseParasite"/>
        </authorList>
    </citation>
    <scope>IDENTIFICATION</scope>
</reference>
<dbReference type="InterPro" id="IPR035940">
    <property type="entry name" value="CAP_sf"/>
</dbReference>
<dbReference type="PANTHER" id="PTHR10334">
    <property type="entry name" value="CYSTEINE-RICH SECRETORY PROTEIN-RELATED"/>
    <property type="match status" value="1"/>
</dbReference>
<evidence type="ECO:0000313" key="3">
    <source>
        <dbReference type="Proteomes" id="UP000271098"/>
    </source>
</evidence>
<dbReference type="InterPro" id="IPR014044">
    <property type="entry name" value="CAP_dom"/>
</dbReference>
<dbReference type="InterPro" id="IPR018244">
    <property type="entry name" value="Allrgn_V5/Tpx1_CS"/>
</dbReference>